<dbReference type="PROSITE" id="PS00107">
    <property type="entry name" value="PROTEIN_KINASE_ATP"/>
    <property type="match status" value="1"/>
</dbReference>
<evidence type="ECO:0000256" key="5">
    <source>
        <dbReference type="ARBA" id="ARBA00022741"/>
    </source>
</evidence>
<keyword evidence="13" id="KW-1185">Reference proteome</keyword>
<dbReference type="Gene3D" id="1.10.510.10">
    <property type="entry name" value="Transferase(Phosphotransferase) domain 1"/>
    <property type="match status" value="2"/>
</dbReference>
<keyword evidence="9" id="KW-0744">Spermatogenesis</keyword>
<keyword evidence="5 10" id="KW-0547">Nucleotide-binding</keyword>
<keyword evidence="7 10" id="KW-0067">ATP-binding</keyword>
<sequence length="212" mass="24622">MSLFRFHKSKSIYNETIENFKCLKRLGYVIGQKIGEGAYSKVCIALFTRGDVQKKLACKIINKKRARSELMNKFLPREISIVSMIDHPNIVNVLNILEINNTLYMFMDYCKNGDLLEYLRTHDVWSLGCILFIMLFASMPFDDSNVTKMLRSQQEKSAYFDVCRVWRNSSPALCDLFNNILEPDAAKRCNIAEIASSKWLQEEHCVQILRDL</sequence>
<dbReference type="PANTHER" id="PTHR24346">
    <property type="entry name" value="MAP/MICROTUBULE AFFINITY-REGULATING KINASE"/>
    <property type="match status" value="1"/>
</dbReference>
<dbReference type="GO" id="GO:0005524">
    <property type="term" value="F:ATP binding"/>
    <property type="evidence" value="ECO:0007669"/>
    <property type="project" value="UniProtKB-UniRule"/>
</dbReference>
<comment type="cofactor">
    <cofactor evidence="1">
        <name>Mg(2+)</name>
        <dbReference type="ChEBI" id="CHEBI:18420"/>
    </cofactor>
</comment>
<dbReference type="InterPro" id="IPR017441">
    <property type="entry name" value="Protein_kinase_ATP_BS"/>
</dbReference>
<evidence type="ECO:0000256" key="7">
    <source>
        <dbReference type="ARBA" id="ARBA00022840"/>
    </source>
</evidence>
<feature type="binding site" evidence="10">
    <location>
        <position position="59"/>
    </location>
    <ligand>
        <name>ATP</name>
        <dbReference type="ChEBI" id="CHEBI:30616"/>
    </ligand>
</feature>
<keyword evidence="4" id="KW-0479">Metal-binding</keyword>
<dbReference type="SUPFAM" id="SSF56112">
    <property type="entry name" value="Protein kinase-like (PK-like)"/>
    <property type="match status" value="1"/>
</dbReference>
<name>A0A5N4AB97_PHOPY</name>
<reference evidence="12 13" key="1">
    <citation type="journal article" date="2018" name="Elife">
        <title>Firefly genomes illuminate parallel origins of bioluminescence in beetles.</title>
        <authorList>
            <person name="Fallon T.R."/>
            <person name="Lower S.E."/>
            <person name="Chang C.H."/>
            <person name="Bessho-Uehara M."/>
            <person name="Martin G.J."/>
            <person name="Bewick A.J."/>
            <person name="Behringer M."/>
            <person name="Debat H.J."/>
            <person name="Wong I."/>
            <person name="Day J.C."/>
            <person name="Suvorov A."/>
            <person name="Silva C.J."/>
            <person name="Stanger-Hall K.F."/>
            <person name="Hall D.W."/>
            <person name="Schmitz R.J."/>
            <person name="Nelson D.R."/>
            <person name="Lewis S.M."/>
            <person name="Shigenobu S."/>
            <person name="Bybee S.M."/>
            <person name="Larracuente A.M."/>
            <person name="Oba Y."/>
            <person name="Weng J.K."/>
        </authorList>
    </citation>
    <scope>NUCLEOTIDE SEQUENCE [LARGE SCALE GENOMIC DNA]</scope>
    <source>
        <strain evidence="12">1611_PpyrPB1</strain>
        <tissue evidence="12">Whole body</tissue>
    </source>
</reference>
<dbReference type="PANTHER" id="PTHR24346:SF102">
    <property type="entry name" value="TESTIS-SPECIFIC SERINE_THREONINE-PROTEIN KINASE 1"/>
    <property type="match status" value="1"/>
</dbReference>
<dbReference type="PROSITE" id="PS50011">
    <property type="entry name" value="PROTEIN_KINASE_DOM"/>
    <property type="match status" value="1"/>
</dbReference>
<dbReference type="InterPro" id="IPR000719">
    <property type="entry name" value="Prot_kinase_dom"/>
</dbReference>
<keyword evidence="3" id="KW-0597">Phosphoprotein</keyword>
<accession>A0A5N4AB97</accession>
<gene>
    <name evidence="12" type="ORF">PPYR_11432</name>
</gene>
<dbReference type="GO" id="GO:0050321">
    <property type="term" value="F:tau-protein kinase activity"/>
    <property type="evidence" value="ECO:0007669"/>
    <property type="project" value="TreeGrafter"/>
</dbReference>
<dbReference type="GO" id="GO:0005737">
    <property type="term" value="C:cytoplasm"/>
    <property type="evidence" value="ECO:0007669"/>
    <property type="project" value="TreeGrafter"/>
</dbReference>
<dbReference type="Pfam" id="PF00069">
    <property type="entry name" value="Pkinase"/>
    <property type="match status" value="1"/>
</dbReference>
<evidence type="ECO:0000313" key="12">
    <source>
        <dbReference type="EMBL" id="KAB0794593.1"/>
    </source>
</evidence>
<dbReference type="GO" id="GO:0035556">
    <property type="term" value="P:intracellular signal transduction"/>
    <property type="evidence" value="ECO:0007669"/>
    <property type="project" value="TreeGrafter"/>
</dbReference>
<dbReference type="EMBL" id="VVIM01000008">
    <property type="protein sequence ID" value="KAB0794593.1"/>
    <property type="molecule type" value="Genomic_DNA"/>
</dbReference>
<dbReference type="Proteomes" id="UP000327044">
    <property type="component" value="Unassembled WGS sequence"/>
</dbReference>
<feature type="domain" description="Protein kinase" evidence="11">
    <location>
        <begin position="28"/>
        <end position="212"/>
    </location>
</feature>
<protein>
    <recommendedName>
        <fullName evidence="11">Protein kinase domain-containing protein</fullName>
    </recommendedName>
</protein>
<dbReference type="AlphaFoldDB" id="A0A5N4AB97"/>
<evidence type="ECO:0000256" key="3">
    <source>
        <dbReference type="ARBA" id="ARBA00022553"/>
    </source>
</evidence>
<evidence type="ECO:0000313" key="13">
    <source>
        <dbReference type="Proteomes" id="UP000327044"/>
    </source>
</evidence>
<proteinExistence type="predicted"/>
<organism evidence="12 13">
    <name type="scientific">Photinus pyralis</name>
    <name type="common">Common eastern firefly</name>
    <name type="synonym">Lampyris pyralis</name>
    <dbReference type="NCBI Taxonomy" id="7054"/>
    <lineage>
        <taxon>Eukaryota</taxon>
        <taxon>Metazoa</taxon>
        <taxon>Ecdysozoa</taxon>
        <taxon>Arthropoda</taxon>
        <taxon>Hexapoda</taxon>
        <taxon>Insecta</taxon>
        <taxon>Pterygota</taxon>
        <taxon>Neoptera</taxon>
        <taxon>Endopterygota</taxon>
        <taxon>Coleoptera</taxon>
        <taxon>Polyphaga</taxon>
        <taxon>Elateriformia</taxon>
        <taxon>Elateroidea</taxon>
        <taxon>Lampyridae</taxon>
        <taxon>Lampyrinae</taxon>
        <taxon>Photinus</taxon>
    </lineage>
</organism>
<keyword evidence="8" id="KW-0460">Magnesium</keyword>
<dbReference type="InParanoid" id="A0A5N4AB97"/>
<evidence type="ECO:0000256" key="9">
    <source>
        <dbReference type="ARBA" id="ARBA00022871"/>
    </source>
</evidence>
<evidence type="ECO:0000259" key="11">
    <source>
        <dbReference type="PROSITE" id="PS50011"/>
    </source>
</evidence>
<dbReference type="InterPro" id="IPR011009">
    <property type="entry name" value="Kinase-like_dom_sf"/>
</dbReference>
<comment type="caution">
    <text evidence="12">The sequence shown here is derived from an EMBL/GenBank/DDBJ whole genome shotgun (WGS) entry which is preliminary data.</text>
</comment>
<dbReference type="GO" id="GO:0007283">
    <property type="term" value="P:spermatogenesis"/>
    <property type="evidence" value="ECO:0007669"/>
    <property type="project" value="UniProtKB-KW"/>
</dbReference>
<evidence type="ECO:0000256" key="2">
    <source>
        <dbReference type="ARBA" id="ARBA00022473"/>
    </source>
</evidence>
<dbReference type="GO" id="GO:0000226">
    <property type="term" value="P:microtubule cytoskeleton organization"/>
    <property type="evidence" value="ECO:0007669"/>
    <property type="project" value="TreeGrafter"/>
</dbReference>
<evidence type="ECO:0000256" key="6">
    <source>
        <dbReference type="ARBA" id="ARBA00022782"/>
    </source>
</evidence>
<evidence type="ECO:0000256" key="8">
    <source>
        <dbReference type="ARBA" id="ARBA00022842"/>
    </source>
</evidence>
<evidence type="ECO:0000256" key="4">
    <source>
        <dbReference type="ARBA" id="ARBA00022723"/>
    </source>
</evidence>
<dbReference type="GO" id="GO:0046872">
    <property type="term" value="F:metal ion binding"/>
    <property type="evidence" value="ECO:0007669"/>
    <property type="project" value="UniProtKB-KW"/>
</dbReference>
<evidence type="ECO:0000256" key="1">
    <source>
        <dbReference type="ARBA" id="ARBA00001946"/>
    </source>
</evidence>
<keyword evidence="2" id="KW-0217">Developmental protein</keyword>
<keyword evidence="6" id="KW-0221">Differentiation</keyword>
<evidence type="ECO:0000256" key="10">
    <source>
        <dbReference type="PROSITE-ProRule" id="PRU10141"/>
    </source>
</evidence>
<dbReference type="GO" id="GO:0030154">
    <property type="term" value="P:cell differentiation"/>
    <property type="evidence" value="ECO:0007669"/>
    <property type="project" value="UniProtKB-KW"/>
</dbReference>